<dbReference type="GO" id="GO:0016740">
    <property type="term" value="F:transferase activity"/>
    <property type="evidence" value="ECO:0007669"/>
    <property type="project" value="UniProtKB-KW"/>
</dbReference>
<keyword evidence="3" id="KW-1185">Reference proteome</keyword>
<gene>
    <name evidence="2" type="ORF">Lboz_1525</name>
</gene>
<dbReference type="STRING" id="447.Lboz_1525"/>
<dbReference type="InterPro" id="IPR044992">
    <property type="entry name" value="ChyE-like"/>
</dbReference>
<reference evidence="2 3" key="1">
    <citation type="submission" date="2015-11" db="EMBL/GenBank/DDBJ databases">
        <title>Genomic analysis of 38 Legionella species identifies large and diverse effector repertoires.</title>
        <authorList>
            <person name="Burstein D."/>
            <person name="Amaro F."/>
            <person name="Zusman T."/>
            <person name="Lifshitz Z."/>
            <person name="Cohen O."/>
            <person name="Gilbert J.A."/>
            <person name="Pupko T."/>
            <person name="Shuman H.A."/>
            <person name="Segal G."/>
        </authorList>
    </citation>
    <scope>NUCLEOTIDE SEQUENCE [LARGE SCALE GENOMIC DNA]</scope>
    <source>
        <strain evidence="2 3">WIGA</strain>
    </source>
</reference>
<organism evidence="2 3">
    <name type="scientific">Legionella bozemanae</name>
    <name type="common">Fluoribacter bozemanae</name>
    <dbReference type="NCBI Taxonomy" id="447"/>
    <lineage>
        <taxon>Bacteria</taxon>
        <taxon>Pseudomonadati</taxon>
        <taxon>Pseudomonadota</taxon>
        <taxon>Gammaproteobacteria</taxon>
        <taxon>Legionellales</taxon>
        <taxon>Legionellaceae</taxon>
        <taxon>Legionella</taxon>
    </lineage>
</organism>
<sequence>MKIGILQCDQVMPELITVHGTYSEMYIKLLHQVDPNLIFTVYDACHGELPAHIDTEDAYVITGSRYGVNDGFSWITALEELVRCLHAGRKKVVGICFGHQLIAKALGGTVIQSPKGWGIGMSVNKITQHKSWMAPPLGALNLIVSHQEQVVVLPPEAEVLAASDFCPFYMLQIRDNLFTVQGHPEYSKNYVQALIKIRKNKLGKELADQGLKSLQQHCDDRVFSSWIVNFLSF</sequence>
<accession>A0A0W0RSQ2</accession>
<keyword evidence="2" id="KW-0315">Glutamine amidotransferase</keyword>
<dbReference type="PANTHER" id="PTHR42695">
    <property type="entry name" value="GLUTAMINE AMIDOTRANSFERASE YLR126C-RELATED"/>
    <property type="match status" value="1"/>
</dbReference>
<dbReference type="CDD" id="cd01741">
    <property type="entry name" value="GATase1_1"/>
    <property type="match status" value="1"/>
</dbReference>
<dbReference type="GO" id="GO:0005829">
    <property type="term" value="C:cytosol"/>
    <property type="evidence" value="ECO:0007669"/>
    <property type="project" value="TreeGrafter"/>
</dbReference>
<dbReference type="EMBL" id="LNXU01000017">
    <property type="protein sequence ID" value="KTC74085.1"/>
    <property type="molecule type" value="Genomic_DNA"/>
</dbReference>
<dbReference type="PANTHER" id="PTHR42695:SF5">
    <property type="entry name" value="GLUTAMINE AMIDOTRANSFERASE YLR126C-RELATED"/>
    <property type="match status" value="1"/>
</dbReference>
<dbReference type="Gene3D" id="3.40.50.880">
    <property type="match status" value="1"/>
</dbReference>
<feature type="domain" description="Glutamine amidotransferase" evidence="1">
    <location>
        <begin position="78"/>
        <end position="188"/>
    </location>
</feature>
<dbReference type="OrthoDB" id="9813383at2"/>
<proteinExistence type="predicted"/>
<dbReference type="SUPFAM" id="SSF52317">
    <property type="entry name" value="Class I glutamine amidotransferase-like"/>
    <property type="match status" value="1"/>
</dbReference>
<evidence type="ECO:0000313" key="2">
    <source>
        <dbReference type="EMBL" id="KTC74085.1"/>
    </source>
</evidence>
<dbReference type="RefSeq" id="WP_058459176.1">
    <property type="nucleotide sequence ID" value="NZ_CAAAIY010000001.1"/>
</dbReference>
<evidence type="ECO:0000313" key="3">
    <source>
        <dbReference type="Proteomes" id="UP000054695"/>
    </source>
</evidence>
<comment type="caution">
    <text evidence="2">The sequence shown here is derived from an EMBL/GenBank/DDBJ whole genome shotgun (WGS) entry which is preliminary data.</text>
</comment>
<dbReference type="Pfam" id="PF00117">
    <property type="entry name" value="GATase"/>
    <property type="match status" value="1"/>
</dbReference>
<dbReference type="AlphaFoldDB" id="A0A0W0RSQ2"/>
<keyword evidence="2" id="KW-0808">Transferase</keyword>
<protein>
    <submittedName>
        <fullName evidence="2">Glutamine amidotransferase, class I</fullName>
    </submittedName>
</protein>
<dbReference type="Proteomes" id="UP000054695">
    <property type="component" value="Unassembled WGS sequence"/>
</dbReference>
<dbReference type="PROSITE" id="PS51273">
    <property type="entry name" value="GATASE_TYPE_1"/>
    <property type="match status" value="1"/>
</dbReference>
<evidence type="ECO:0000259" key="1">
    <source>
        <dbReference type="Pfam" id="PF00117"/>
    </source>
</evidence>
<dbReference type="InterPro" id="IPR017926">
    <property type="entry name" value="GATASE"/>
</dbReference>
<name>A0A0W0RSQ2_LEGBO</name>
<dbReference type="InterPro" id="IPR029062">
    <property type="entry name" value="Class_I_gatase-like"/>
</dbReference>
<dbReference type="PATRIC" id="fig|447.4.peg.1628"/>